<dbReference type="InterPro" id="IPR051357">
    <property type="entry name" value="H3K9_HMTase_SUVAR3-9"/>
</dbReference>
<dbReference type="InterPro" id="IPR036987">
    <property type="entry name" value="SRA-YDG_sf"/>
</dbReference>
<dbReference type="GO" id="GO:0005694">
    <property type="term" value="C:chromosome"/>
    <property type="evidence" value="ECO:0007669"/>
    <property type="project" value="UniProtKB-SubCell"/>
</dbReference>
<evidence type="ECO:0000259" key="5">
    <source>
        <dbReference type="PROSITE" id="PS51015"/>
    </source>
</evidence>
<evidence type="ECO:0000313" key="6">
    <source>
        <dbReference type="EMBL" id="KAK9691299.1"/>
    </source>
</evidence>
<name>A0AAW1IMR0_SAPOF</name>
<dbReference type="GO" id="GO:0005634">
    <property type="term" value="C:nucleus"/>
    <property type="evidence" value="ECO:0007669"/>
    <property type="project" value="UniProtKB-SubCell"/>
</dbReference>
<evidence type="ECO:0000313" key="7">
    <source>
        <dbReference type="Proteomes" id="UP001443914"/>
    </source>
</evidence>
<dbReference type="PANTHER" id="PTHR45660">
    <property type="entry name" value="HISTONE-LYSINE N-METHYLTRANSFERASE SETMAR"/>
    <property type="match status" value="1"/>
</dbReference>
<dbReference type="GO" id="GO:0042054">
    <property type="term" value="F:histone methyltransferase activity"/>
    <property type="evidence" value="ECO:0007669"/>
    <property type="project" value="TreeGrafter"/>
</dbReference>
<dbReference type="Pfam" id="PF02182">
    <property type="entry name" value="SAD_SRA"/>
    <property type="match status" value="1"/>
</dbReference>
<dbReference type="Proteomes" id="UP001443914">
    <property type="component" value="Unassembled WGS sequence"/>
</dbReference>
<feature type="domain" description="YDG" evidence="5">
    <location>
        <begin position="236"/>
        <end position="384"/>
    </location>
</feature>
<accession>A0AAW1IMR0</accession>
<protein>
    <recommendedName>
        <fullName evidence="5">YDG domain-containing protein</fullName>
    </recommendedName>
</protein>
<comment type="subcellular location">
    <subcellularLocation>
        <location evidence="1">Chromosome</location>
    </subcellularLocation>
    <subcellularLocation>
        <location evidence="3">Nucleus</location>
    </subcellularLocation>
</comment>
<dbReference type="InterPro" id="IPR015947">
    <property type="entry name" value="PUA-like_sf"/>
</dbReference>
<proteinExistence type="predicted"/>
<evidence type="ECO:0000256" key="1">
    <source>
        <dbReference type="ARBA" id="ARBA00004286"/>
    </source>
</evidence>
<evidence type="ECO:0000256" key="2">
    <source>
        <dbReference type="ARBA" id="ARBA00023242"/>
    </source>
</evidence>
<sequence>MAKQSEKHSRMNKQGCISPRSWLSSAQRQQEHHRWHTNLMKGSFGRVHCEEGEGNVDVRKNCLTTEDDRKGLYQMYSRKYRKSAVKTNPSAQHLKSALKSRNSGDENVNVFNPNEHVGEIGKRFQGSKCGDCYARQLFDEKPERDYVEERKTKFVLKKGLKENSVAYRKQNDDDDDRYKVMKEIRTKKCFLGEFRRVYRQVESTKLPKPSVRTDMLAWKEMEKNYGKFLYPVQTVGEVPGVEIGDEFDLRLELIIMGIHFQMIHGIDTMTMYPLGTLLATSVVATEGYYDKMVDPNVLMYVGEGGNFEVDSNKGKGVKDQVMKKGNLGLKNSMMAQNEVRVVRGMKRGWSSKTVFVYDGLYKVEDCFKRYGVCGSKQFVFKLVRCPNQKNIVWAKYK</sequence>
<dbReference type="PANTHER" id="PTHR45660:SF46">
    <property type="entry name" value="HISTONE-LYSINE N-METHYLTRANSFERASE, H3 LYSINE-9 SPECIFIC SUVH6"/>
    <property type="match status" value="1"/>
</dbReference>
<keyword evidence="7" id="KW-1185">Reference proteome</keyword>
<dbReference type="EMBL" id="JBDFQZ010000009">
    <property type="protein sequence ID" value="KAK9691299.1"/>
    <property type="molecule type" value="Genomic_DNA"/>
</dbReference>
<dbReference type="SMART" id="SM00466">
    <property type="entry name" value="SRA"/>
    <property type="match status" value="1"/>
</dbReference>
<dbReference type="PROSITE" id="PS51015">
    <property type="entry name" value="YDG"/>
    <property type="match status" value="1"/>
</dbReference>
<dbReference type="SUPFAM" id="SSF88697">
    <property type="entry name" value="PUA domain-like"/>
    <property type="match status" value="1"/>
</dbReference>
<dbReference type="Gene3D" id="2.30.280.10">
    <property type="entry name" value="SRA-YDG"/>
    <property type="match status" value="1"/>
</dbReference>
<evidence type="ECO:0000256" key="3">
    <source>
        <dbReference type="PROSITE-ProRule" id="PRU00358"/>
    </source>
</evidence>
<reference evidence="6" key="1">
    <citation type="submission" date="2024-03" db="EMBL/GenBank/DDBJ databases">
        <title>WGS assembly of Saponaria officinalis var. Norfolk2.</title>
        <authorList>
            <person name="Jenkins J."/>
            <person name="Shu S."/>
            <person name="Grimwood J."/>
            <person name="Barry K."/>
            <person name="Goodstein D."/>
            <person name="Schmutz J."/>
            <person name="Leebens-Mack J."/>
            <person name="Osbourn A."/>
        </authorList>
    </citation>
    <scope>NUCLEOTIDE SEQUENCE [LARGE SCALE GENOMIC DNA]</scope>
    <source>
        <strain evidence="6">JIC</strain>
    </source>
</reference>
<organism evidence="6 7">
    <name type="scientific">Saponaria officinalis</name>
    <name type="common">Common soapwort</name>
    <name type="synonym">Lychnis saponaria</name>
    <dbReference type="NCBI Taxonomy" id="3572"/>
    <lineage>
        <taxon>Eukaryota</taxon>
        <taxon>Viridiplantae</taxon>
        <taxon>Streptophyta</taxon>
        <taxon>Embryophyta</taxon>
        <taxon>Tracheophyta</taxon>
        <taxon>Spermatophyta</taxon>
        <taxon>Magnoliopsida</taxon>
        <taxon>eudicotyledons</taxon>
        <taxon>Gunneridae</taxon>
        <taxon>Pentapetalae</taxon>
        <taxon>Caryophyllales</taxon>
        <taxon>Caryophyllaceae</taxon>
        <taxon>Caryophylleae</taxon>
        <taxon>Saponaria</taxon>
    </lineage>
</organism>
<dbReference type="AlphaFoldDB" id="A0AAW1IMR0"/>
<keyword evidence="2 3" id="KW-0539">Nucleus</keyword>
<evidence type="ECO:0000256" key="4">
    <source>
        <dbReference type="SAM" id="MobiDB-lite"/>
    </source>
</evidence>
<dbReference type="InterPro" id="IPR003105">
    <property type="entry name" value="SRA_YDG"/>
</dbReference>
<dbReference type="GO" id="GO:0003690">
    <property type="term" value="F:double-stranded DNA binding"/>
    <property type="evidence" value="ECO:0007669"/>
    <property type="project" value="TreeGrafter"/>
</dbReference>
<comment type="caution">
    <text evidence="6">The sequence shown here is derived from an EMBL/GenBank/DDBJ whole genome shotgun (WGS) entry which is preliminary data.</text>
</comment>
<feature type="region of interest" description="Disordered" evidence="4">
    <location>
        <begin position="1"/>
        <end position="29"/>
    </location>
</feature>
<gene>
    <name evidence="6" type="ORF">RND81_09G188000</name>
</gene>